<organism evidence="2 3">
    <name type="scientific">Candolleomyces aberdarensis</name>
    <dbReference type="NCBI Taxonomy" id="2316362"/>
    <lineage>
        <taxon>Eukaryota</taxon>
        <taxon>Fungi</taxon>
        <taxon>Dikarya</taxon>
        <taxon>Basidiomycota</taxon>
        <taxon>Agaricomycotina</taxon>
        <taxon>Agaricomycetes</taxon>
        <taxon>Agaricomycetidae</taxon>
        <taxon>Agaricales</taxon>
        <taxon>Agaricineae</taxon>
        <taxon>Psathyrellaceae</taxon>
        <taxon>Candolleomyces</taxon>
    </lineage>
</organism>
<sequence length="463" mass="55929">MRERVGLRILDNVFTRWRNYLRIYGVAERLYEDRLKARTVKKWTRHLAQISVKFILGSQPFEGADHRAVMRIWKAQKNGRLLEQIRSQRLKALALKKWKDKLDVYRADEVRADKYSARTGSSLAARAISMWKAALKDVRSREQLADAFHMSHLAIVTVHQWRKRLRQRIKMVKVAKAASHYFQMRNAWFRWIEMFEAKRRERLLQLYEVNQKKRVFEAWLRKAQLYKARNMAVQEMQHRIDERILQSSLARWTERVIVLKSRELDISQHCNMVVLATAFQKWRKRHQQHAEAQDLLESFIYLKEKDLLRRVFHLWLNAARFSRRRRFVLQEKENQIRLRTLEAAWDRWREKSLRPQEDEFLLQRQRNILCHVFSKWHGKTESPPALRFDSLRLKTTFFRQWKGALSRAKLFAVACNKDQRWVTARYFARWMESYKTKKTLKAVAAFEENASLNPGLESIHKKE</sequence>
<evidence type="ECO:0000313" key="3">
    <source>
        <dbReference type="Proteomes" id="UP000290288"/>
    </source>
</evidence>
<gene>
    <name evidence="2" type="ORF">EST38_g1740</name>
</gene>
<evidence type="ECO:0000259" key="1">
    <source>
        <dbReference type="Pfam" id="PF08457"/>
    </source>
</evidence>
<dbReference type="Pfam" id="PF08457">
    <property type="entry name" value="Sfi1"/>
    <property type="match status" value="1"/>
</dbReference>
<dbReference type="OrthoDB" id="1933281at2759"/>
<dbReference type="Proteomes" id="UP000290288">
    <property type="component" value="Unassembled WGS sequence"/>
</dbReference>
<reference evidence="2 3" key="1">
    <citation type="submission" date="2019-01" db="EMBL/GenBank/DDBJ databases">
        <title>Draft genome sequence of Psathyrella aberdarensis IHI B618.</title>
        <authorList>
            <person name="Buettner E."/>
            <person name="Kellner H."/>
        </authorList>
    </citation>
    <scope>NUCLEOTIDE SEQUENCE [LARGE SCALE GENOMIC DNA]</scope>
    <source>
        <strain evidence="2 3">IHI B618</strain>
    </source>
</reference>
<accession>A0A4Q2DV63</accession>
<dbReference type="EMBL" id="SDEE01000025">
    <property type="protein sequence ID" value="RXW24159.1"/>
    <property type="molecule type" value="Genomic_DNA"/>
</dbReference>
<protein>
    <recommendedName>
        <fullName evidence="1">Sfi1 spindle body domain-containing protein</fullName>
    </recommendedName>
</protein>
<dbReference type="AlphaFoldDB" id="A0A4Q2DV63"/>
<name>A0A4Q2DV63_9AGAR</name>
<feature type="domain" description="Sfi1 spindle body" evidence="1">
    <location>
        <begin position="69"/>
        <end position="236"/>
    </location>
</feature>
<dbReference type="STRING" id="2316362.A0A4Q2DV63"/>
<proteinExistence type="predicted"/>
<comment type="caution">
    <text evidence="2">The sequence shown here is derived from an EMBL/GenBank/DDBJ whole genome shotgun (WGS) entry which is preliminary data.</text>
</comment>
<keyword evidence="3" id="KW-1185">Reference proteome</keyword>
<evidence type="ECO:0000313" key="2">
    <source>
        <dbReference type="EMBL" id="RXW24159.1"/>
    </source>
</evidence>
<dbReference type="InterPro" id="IPR013665">
    <property type="entry name" value="Sfi1_dom"/>
</dbReference>